<dbReference type="InterPro" id="IPR001932">
    <property type="entry name" value="PPM-type_phosphatase-like_dom"/>
</dbReference>
<keyword evidence="3 4" id="KW-0904">Protein phosphatase</keyword>
<dbReference type="GO" id="GO:0046872">
    <property type="term" value="F:metal ion binding"/>
    <property type="evidence" value="ECO:0007669"/>
    <property type="project" value="UniProtKB-KW"/>
</dbReference>
<reference evidence="7 8" key="1">
    <citation type="journal article" date="2018" name="Nat. Ecol. Evol.">
        <title>Genomic signatures of mitonuclear coevolution across populations of Tigriopus californicus.</title>
        <authorList>
            <person name="Barreto F.S."/>
            <person name="Watson E.T."/>
            <person name="Lima T.G."/>
            <person name="Willett C.S."/>
            <person name="Edmands S."/>
            <person name="Li W."/>
            <person name="Burton R.S."/>
        </authorList>
    </citation>
    <scope>NUCLEOTIDE SEQUENCE [LARGE SCALE GENOMIC DNA]</scope>
    <source>
        <strain evidence="7 8">San Diego</strain>
    </source>
</reference>
<evidence type="ECO:0000256" key="2">
    <source>
        <dbReference type="ARBA" id="ARBA00022801"/>
    </source>
</evidence>
<dbReference type="PANTHER" id="PTHR13832">
    <property type="entry name" value="PROTEIN PHOSPHATASE 2C"/>
    <property type="match status" value="1"/>
</dbReference>
<evidence type="ECO:0000256" key="5">
    <source>
        <dbReference type="SAM" id="MobiDB-lite"/>
    </source>
</evidence>
<dbReference type="GO" id="GO:0004722">
    <property type="term" value="F:protein serine/threonine phosphatase activity"/>
    <property type="evidence" value="ECO:0007669"/>
    <property type="project" value="InterPro"/>
</dbReference>
<gene>
    <name evidence="7" type="ORF">TCAL_02396</name>
</gene>
<organism evidence="7 8">
    <name type="scientific">Tigriopus californicus</name>
    <name type="common">Marine copepod</name>
    <dbReference type="NCBI Taxonomy" id="6832"/>
    <lineage>
        <taxon>Eukaryota</taxon>
        <taxon>Metazoa</taxon>
        <taxon>Ecdysozoa</taxon>
        <taxon>Arthropoda</taxon>
        <taxon>Crustacea</taxon>
        <taxon>Multicrustacea</taxon>
        <taxon>Hexanauplia</taxon>
        <taxon>Copepoda</taxon>
        <taxon>Harpacticoida</taxon>
        <taxon>Harpacticidae</taxon>
        <taxon>Tigriopus</taxon>
    </lineage>
</organism>
<keyword evidence="8" id="KW-1185">Reference proteome</keyword>
<feature type="non-terminal residue" evidence="7">
    <location>
        <position position="405"/>
    </location>
</feature>
<feature type="domain" description="PPM-type phosphatase" evidence="6">
    <location>
        <begin position="171"/>
        <end position="405"/>
    </location>
</feature>
<accession>A0A553P0B5</accession>
<dbReference type="InterPro" id="IPR000222">
    <property type="entry name" value="PP2C_BS"/>
</dbReference>
<evidence type="ECO:0000313" key="8">
    <source>
        <dbReference type="Proteomes" id="UP000318571"/>
    </source>
</evidence>
<evidence type="ECO:0000256" key="1">
    <source>
        <dbReference type="ARBA" id="ARBA00022723"/>
    </source>
</evidence>
<evidence type="ECO:0000259" key="6">
    <source>
        <dbReference type="PROSITE" id="PS51746"/>
    </source>
</evidence>
<dbReference type="SUPFAM" id="SSF81606">
    <property type="entry name" value="PP2C-like"/>
    <property type="match status" value="1"/>
</dbReference>
<dbReference type="SMART" id="SM00332">
    <property type="entry name" value="PP2Cc"/>
    <property type="match status" value="1"/>
</dbReference>
<dbReference type="PROSITE" id="PS51746">
    <property type="entry name" value="PPM_2"/>
    <property type="match status" value="1"/>
</dbReference>
<comment type="similarity">
    <text evidence="4">Belongs to the PP2C family.</text>
</comment>
<dbReference type="PANTHER" id="PTHR13832:SF818">
    <property type="entry name" value="SD03870P"/>
    <property type="match status" value="1"/>
</dbReference>
<dbReference type="STRING" id="6832.A0A553P0B5"/>
<protein>
    <recommendedName>
        <fullName evidence="6">PPM-type phosphatase domain-containing protein</fullName>
    </recommendedName>
</protein>
<keyword evidence="1" id="KW-0479">Metal-binding</keyword>
<sequence length="405" mass="44619">MPGQEALDGSPPPPAAPQSLDEFLAHFLSNHRDENFLSVKQGNYTITEAEFVGEVADWIQQYLQYMSCPSHLEADITREVLNEAKNRYIHNGFQGGSDEVDGGNNGISRSEERSVSCDQLNNTEASSEGRGLGSKAAFKSMLLLKDVTSTMNEVCKRLKSEGSTVKTGRVLPSAVSAIKNGRRRMEDRHVALHDVNLVFGDILPKLKNEPPLSFYGVYDGHAGKDAAAYAACSIHERMLASDRYPADPILAIKEAFVKTDETFRNKNNDEHPLSSGTTAVCSLIRGNTLYSAWLGDSQAVLVRNGEPLHISEPHKPNRPDEKARIEELGGTVIYWGTWRVNGQLAVSRAIGDAEYKPYVSSEPDVTTVEMNGSEDFIIIACDGLWDTVTPIQATQCVFQQLREDK</sequence>
<dbReference type="Proteomes" id="UP000318571">
    <property type="component" value="Chromosome 9"/>
</dbReference>
<dbReference type="Pfam" id="PF00481">
    <property type="entry name" value="PP2C"/>
    <property type="match status" value="1"/>
</dbReference>
<dbReference type="InterPro" id="IPR015655">
    <property type="entry name" value="PP2C"/>
</dbReference>
<dbReference type="OMA" id="QSANHAF"/>
<dbReference type="PROSITE" id="PS01032">
    <property type="entry name" value="PPM_1"/>
    <property type="match status" value="1"/>
</dbReference>
<dbReference type="Gene3D" id="3.60.40.10">
    <property type="entry name" value="PPM-type phosphatase domain"/>
    <property type="match status" value="1"/>
</dbReference>
<evidence type="ECO:0000256" key="3">
    <source>
        <dbReference type="ARBA" id="ARBA00022912"/>
    </source>
</evidence>
<keyword evidence="2 4" id="KW-0378">Hydrolase</keyword>
<proteinExistence type="inferred from homology"/>
<dbReference type="EMBL" id="VCGU01000009">
    <property type="protein sequence ID" value="TRY71113.1"/>
    <property type="molecule type" value="Genomic_DNA"/>
</dbReference>
<feature type="region of interest" description="Disordered" evidence="5">
    <location>
        <begin position="91"/>
        <end position="131"/>
    </location>
</feature>
<dbReference type="CDD" id="cd00143">
    <property type="entry name" value="PP2Cc"/>
    <property type="match status" value="1"/>
</dbReference>
<dbReference type="InterPro" id="IPR036457">
    <property type="entry name" value="PPM-type-like_dom_sf"/>
</dbReference>
<comment type="caution">
    <text evidence="7">The sequence shown here is derived from an EMBL/GenBank/DDBJ whole genome shotgun (WGS) entry which is preliminary data.</text>
</comment>
<evidence type="ECO:0000256" key="4">
    <source>
        <dbReference type="RuleBase" id="RU003465"/>
    </source>
</evidence>
<feature type="compositionally biased region" description="Polar residues" evidence="5">
    <location>
        <begin position="116"/>
        <end position="126"/>
    </location>
</feature>
<dbReference type="AlphaFoldDB" id="A0A553P0B5"/>
<name>A0A553P0B5_TIGCA</name>
<evidence type="ECO:0000313" key="7">
    <source>
        <dbReference type="EMBL" id="TRY71113.1"/>
    </source>
</evidence>